<dbReference type="Proteomes" id="UP000476176">
    <property type="component" value="Unassembled WGS sequence"/>
</dbReference>
<comment type="caution">
    <text evidence="2">The sequence shown here is derived from an EMBL/GenBank/DDBJ whole genome shotgun (WGS) entry which is preliminary data.</text>
</comment>
<evidence type="ECO:0000313" key="3">
    <source>
        <dbReference type="EMBL" id="KAE9058541.1"/>
    </source>
</evidence>
<dbReference type="Pfam" id="PF00883">
    <property type="entry name" value="Peptidase_M17"/>
    <property type="match status" value="1"/>
</dbReference>
<dbReference type="Proteomes" id="UP000440367">
    <property type="component" value="Unassembled WGS sequence"/>
</dbReference>
<evidence type="ECO:0000313" key="6">
    <source>
        <dbReference type="EMBL" id="KAE9161156.1"/>
    </source>
</evidence>
<name>A0A6A3DHE3_9STRA</name>
<evidence type="ECO:0000313" key="8">
    <source>
        <dbReference type="EMBL" id="KAE9301785.1"/>
    </source>
</evidence>
<dbReference type="SUPFAM" id="SSF53187">
    <property type="entry name" value="Zn-dependent exopeptidases"/>
    <property type="match status" value="1"/>
</dbReference>
<evidence type="ECO:0000313" key="14">
    <source>
        <dbReference type="Proteomes" id="UP000440732"/>
    </source>
</evidence>
<dbReference type="GO" id="GO:0046872">
    <property type="term" value="F:metal ion binding"/>
    <property type="evidence" value="ECO:0007669"/>
    <property type="project" value="InterPro"/>
</dbReference>
<evidence type="ECO:0000313" key="2">
    <source>
        <dbReference type="EMBL" id="KAE8917960.1"/>
    </source>
</evidence>
<evidence type="ECO:0000313" key="10">
    <source>
        <dbReference type="Proteomes" id="UP000429523"/>
    </source>
</evidence>
<dbReference type="OrthoDB" id="412814at2759"/>
<dbReference type="EMBL" id="QXGC01007045">
    <property type="protein sequence ID" value="KAE9161110.1"/>
    <property type="molecule type" value="Genomic_DNA"/>
</dbReference>
<dbReference type="Proteomes" id="UP000486351">
    <property type="component" value="Unassembled WGS sequence"/>
</dbReference>
<accession>A0A6A3DHE3</accession>
<evidence type="ECO:0000313" key="11">
    <source>
        <dbReference type="Proteomes" id="UP000433483"/>
    </source>
</evidence>
<dbReference type="EMBL" id="QXGD01002049">
    <property type="protein sequence ID" value="KAE9194459.1"/>
    <property type="molecule type" value="Genomic_DNA"/>
</dbReference>
<dbReference type="EMBL" id="QXGA01006662">
    <property type="protein sequence ID" value="KAE9062378.1"/>
    <property type="molecule type" value="Genomic_DNA"/>
</dbReference>
<dbReference type="EMBL" id="QXGF01006364">
    <property type="protein sequence ID" value="KAE8917960.1"/>
    <property type="molecule type" value="Genomic_DNA"/>
</dbReference>
<protein>
    <recommendedName>
        <fullName evidence="1">Cytosol aminopeptidase domain-containing protein</fullName>
    </recommendedName>
</protein>
<dbReference type="EMBL" id="QXFY01002105">
    <property type="protein sequence ID" value="KAE9302981.1"/>
    <property type="molecule type" value="Genomic_DNA"/>
</dbReference>
<dbReference type="GO" id="GO:0006508">
    <property type="term" value="P:proteolysis"/>
    <property type="evidence" value="ECO:0007669"/>
    <property type="project" value="InterPro"/>
</dbReference>
<evidence type="ECO:0000313" key="16">
    <source>
        <dbReference type="Proteomes" id="UP000476176"/>
    </source>
</evidence>
<evidence type="ECO:0000259" key="1">
    <source>
        <dbReference type="Pfam" id="PF00883"/>
    </source>
</evidence>
<feature type="domain" description="Cytosol aminopeptidase" evidence="1">
    <location>
        <begin position="25"/>
        <end position="75"/>
    </location>
</feature>
<dbReference type="Proteomes" id="UP000440732">
    <property type="component" value="Unassembled WGS sequence"/>
</dbReference>
<dbReference type="InterPro" id="IPR000819">
    <property type="entry name" value="Peptidase_M17_C"/>
</dbReference>
<dbReference type="GO" id="GO:0070006">
    <property type="term" value="F:metalloaminopeptidase activity"/>
    <property type="evidence" value="ECO:0007669"/>
    <property type="project" value="InterPro"/>
</dbReference>
<sequence>MQGVQSVLEAVHTTTGQPCGSHAAGPHGHVVRGERVPTIVCVRHVPEGAAKDAKGVAMVGQGIIFDTGGLSIKTGGAAGRL</sequence>
<reference evidence="10 11" key="1">
    <citation type="submission" date="2018-08" db="EMBL/GenBank/DDBJ databases">
        <title>Genomic investigation of the strawberry pathogen Phytophthora fragariae indicates pathogenicity is determined by transcriptional variation in three key races.</title>
        <authorList>
            <person name="Adams T.M."/>
            <person name="Armitage A.D."/>
            <person name="Sobczyk M.K."/>
            <person name="Bates H.J."/>
            <person name="Dunwell J.M."/>
            <person name="Nellist C.F."/>
            <person name="Harrison R.J."/>
        </authorList>
    </citation>
    <scope>NUCLEOTIDE SEQUENCE [LARGE SCALE GENOMIC DNA]</scope>
    <source>
        <strain evidence="8 12">A4</strain>
        <strain evidence="7 13">BC-1</strain>
        <strain evidence="5 16">BC-23</strain>
        <strain evidence="6 11">NOV-27</strain>
        <strain evidence="4 14">NOV-5</strain>
        <strain evidence="3 15">NOV-71</strain>
        <strain evidence="9 17">NOV-77</strain>
        <strain evidence="2 10">NOV-9</strain>
    </source>
</reference>
<dbReference type="EMBL" id="QXFZ01006500">
    <property type="protein sequence ID" value="KAE9058541.1"/>
    <property type="molecule type" value="Genomic_DNA"/>
</dbReference>
<dbReference type="Gene3D" id="3.40.630.10">
    <property type="entry name" value="Zn peptidases"/>
    <property type="match status" value="1"/>
</dbReference>
<dbReference type="Proteomes" id="UP000433483">
    <property type="component" value="Unassembled WGS sequence"/>
</dbReference>
<evidence type="ECO:0000313" key="7">
    <source>
        <dbReference type="EMBL" id="KAE9194459.1"/>
    </source>
</evidence>
<evidence type="ECO:0000313" key="9">
    <source>
        <dbReference type="EMBL" id="KAE9302981.1"/>
    </source>
</evidence>
<evidence type="ECO:0000313" key="5">
    <source>
        <dbReference type="EMBL" id="KAE9161110.1"/>
    </source>
</evidence>
<evidence type="ECO:0000313" key="4">
    <source>
        <dbReference type="EMBL" id="KAE9062378.1"/>
    </source>
</evidence>
<dbReference type="Proteomes" id="UP000429523">
    <property type="component" value="Unassembled WGS sequence"/>
</dbReference>
<dbReference type="Proteomes" id="UP000441208">
    <property type="component" value="Unassembled WGS sequence"/>
</dbReference>
<keyword evidence="11" id="KW-1185">Reference proteome</keyword>
<organism evidence="2 10">
    <name type="scientific">Phytophthora fragariae</name>
    <dbReference type="NCBI Taxonomy" id="53985"/>
    <lineage>
        <taxon>Eukaryota</taxon>
        <taxon>Sar</taxon>
        <taxon>Stramenopiles</taxon>
        <taxon>Oomycota</taxon>
        <taxon>Peronosporomycetes</taxon>
        <taxon>Peronosporales</taxon>
        <taxon>Peronosporaceae</taxon>
        <taxon>Phytophthora</taxon>
    </lineage>
</organism>
<proteinExistence type="predicted"/>
<evidence type="ECO:0000313" key="15">
    <source>
        <dbReference type="Proteomes" id="UP000441208"/>
    </source>
</evidence>
<dbReference type="AlphaFoldDB" id="A0A6A3DHE3"/>
<dbReference type="Proteomes" id="UP000437068">
    <property type="component" value="Unassembled WGS sequence"/>
</dbReference>
<evidence type="ECO:0000313" key="17">
    <source>
        <dbReference type="Proteomes" id="UP000486351"/>
    </source>
</evidence>
<gene>
    <name evidence="8" type="ORF">PF001_g14296</name>
    <name evidence="7" type="ORF">PF002_g23595</name>
    <name evidence="5" type="ORF">PF004_g30947</name>
    <name evidence="6" type="ORF">PF005_g31351</name>
    <name evidence="4" type="ORF">PF006_g31180</name>
    <name evidence="3" type="ORF">PF007_g31264</name>
    <name evidence="9" type="ORF">PF008_g22350</name>
    <name evidence="2" type="ORF">PF009_g31723</name>
</gene>
<evidence type="ECO:0000313" key="13">
    <source>
        <dbReference type="Proteomes" id="UP000440367"/>
    </source>
</evidence>
<dbReference type="EMBL" id="QXGE01000882">
    <property type="protein sequence ID" value="KAE9301785.1"/>
    <property type="molecule type" value="Genomic_DNA"/>
</dbReference>
<evidence type="ECO:0000313" key="12">
    <source>
        <dbReference type="Proteomes" id="UP000437068"/>
    </source>
</evidence>
<dbReference type="EMBL" id="QXGB01006268">
    <property type="protein sequence ID" value="KAE9161156.1"/>
    <property type="molecule type" value="Genomic_DNA"/>
</dbReference>